<dbReference type="GO" id="GO:0005829">
    <property type="term" value="C:cytosol"/>
    <property type="evidence" value="ECO:0007669"/>
    <property type="project" value="TreeGrafter"/>
</dbReference>
<organism evidence="4 5">
    <name type="scientific">Kaistia soli DSM 19436</name>
    <dbReference type="NCBI Taxonomy" id="1122133"/>
    <lineage>
        <taxon>Bacteria</taxon>
        <taxon>Pseudomonadati</taxon>
        <taxon>Pseudomonadota</taxon>
        <taxon>Alphaproteobacteria</taxon>
        <taxon>Hyphomicrobiales</taxon>
        <taxon>Kaistiaceae</taxon>
        <taxon>Kaistia</taxon>
    </lineage>
</organism>
<protein>
    <submittedName>
        <fullName evidence="4">Purine nucleosidase</fullName>
    </submittedName>
</protein>
<dbReference type="AlphaFoldDB" id="A0A1M5FY49"/>
<keyword evidence="2" id="KW-0326">Glycosidase</keyword>
<evidence type="ECO:0000256" key="1">
    <source>
        <dbReference type="ARBA" id="ARBA00022801"/>
    </source>
</evidence>
<dbReference type="SUPFAM" id="SSF53590">
    <property type="entry name" value="Nucleoside hydrolase"/>
    <property type="match status" value="1"/>
</dbReference>
<name>A0A1M5FY49_9HYPH</name>
<dbReference type="InterPro" id="IPR036452">
    <property type="entry name" value="Ribo_hydro-like"/>
</dbReference>
<sequence>MMTRLIIDTDTAGDDCFSLLLGLRHPAARLEAVTICNGNVAFDQQVENALHTIEVAGRGGEVPVYLGSARPLMGRWEAASFHGSNGMSELEFAPAAQRPEAKHAIDAIIDLVMGNPGEISIIAQAPLTNIALAFLKEPRIAKALKRLWIMGGTDNAVGNVTPAAEFNFYVDPEAAKIVFGAGFNITLSTWTLTLNSGSIDAEAVARIEALGTPLGKFFMDVTKTPRRVAFERYGSTISTHPDSLTCAMAIDESLILESAEVVVDVEVGGETTRGWSSVHPPRLVERWEDRDANARIVRRADTAAFADMLVQVLK</sequence>
<dbReference type="GO" id="GO:0008477">
    <property type="term" value="F:purine nucleosidase activity"/>
    <property type="evidence" value="ECO:0007669"/>
    <property type="project" value="TreeGrafter"/>
</dbReference>
<evidence type="ECO:0000256" key="2">
    <source>
        <dbReference type="ARBA" id="ARBA00023295"/>
    </source>
</evidence>
<dbReference type="InterPro" id="IPR001910">
    <property type="entry name" value="Inosine/uridine_hydrolase_dom"/>
</dbReference>
<gene>
    <name evidence="4" type="ORF">SAMN02745157_3212</name>
</gene>
<evidence type="ECO:0000313" key="4">
    <source>
        <dbReference type="EMBL" id="SHF96324.1"/>
    </source>
</evidence>
<evidence type="ECO:0000313" key="5">
    <source>
        <dbReference type="Proteomes" id="UP000184485"/>
    </source>
</evidence>
<feature type="domain" description="Inosine/uridine-preferring nucleoside hydrolase" evidence="3">
    <location>
        <begin position="5"/>
        <end position="306"/>
    </location>
</feature>
<dbReference type="PANTHER" id="PTHR12304">
    <property type="entry name" value="INOSINE-URIDINE PREFERRING NUCLEOSIDE HYDROLASE"/>
    <property type="match status" value="1"/>
</dbReference>
<evidence type="ECO:0000259" key="3">
    <source>
        <dbReference type="Pfam" id="PF01156"/>
    </source>
</evidence>
<dbReference type="Proteomes" id="UP000184485">
    <property type="component" value="Unassembled WGS sequence"/>
</dbReference>
<dbReference type="RefSeq" id="WP_073054631.1">
    <property type="nucleotide sequence ID" value="NZ_FQUP01000003.1"/>
</dbReference>
<keyword evidence="5" id="KW-1185">Reference proteome</keyword>
<dbReference type="STRING" id="1122133.SAMN02745157_3212"/>
<dbReference type="InterPro" id="IPR023186">
    <property type="entry name" value="IUNH"/>
</dbReference>
<reference evidence="4 5" key="1">
    <citation type="submission" date="2016-11" db="EMBL/GenBank/DDBJ databases">
        <authorList>
            <person name="Jaros S."/>
            <person name="Januszkiewicz K."/>
            <person name="Wedrychowicz H."/>
        </authorList>
    </citation>
    <scope>NUCLEOTIDE SEQUENCE [LARGE SCALE GENOMIC DNA]</scope>
    <source>
        <strain evidence="4 5">DSM 19436</strain>
    </source>
</reference>
<dbReference type="PANTHER" id="PTHR12304:SF4">
    <property type="entry name" value="URIDINE NUCLEOSIDASE"/>
    <property type="match status" value="1"/>
</dbReference>
<dbReference type="EMBL" id="FQUP01000003">
    <property type="protein sequence ID" value="SHF96324.1"/>
    <property type="molecule type" value="Genomic_DNA"/>
</dbReference>
<dbReference type="GO" id="GO:0006152">
    <property type="term" value="P:purine nucleoside catabolic process"/>
    <property type="evidence" value="ECO:0007669"/>
    <property type="project" value="TreeGrafter"/>
</dbReference>
<keyword evidence="1" id="KW-0378">Hydrolase</keyword>
<dbReference type="Pfam" id="PF01156">
    <property type="entry name" value="IU_nuc_hydro"/>
    <property type="match status" value="1"/>
</dbReference>
<accession>A0A1M5FY49</accession>
<dbReference type="Gene3D" id="3.90.245.10">
    <property type="entry name" value="Ribonucleoside hydrolase-like"/>
    <property type="match status" value="1"/>
</dbReference>
<proteinExistence type="predicted"/>
<dbReference type="OrthoDB" id="9797882at2"/>